<dbReference type="Proteomes" id="UP000314294">
    <property type="component" value="Unassembled WGS sequence"/>
</dbReference>
<proteinExistence type="predicted"/>
<comment type="caution">
    <text evidence="2">The sequence shown here is derived from an EMBL/GenBank/DDBJ whole genome shotgun (WGS) entry which is preliminary data.</text>
</comment>
<gene>
    <name evidence="2" type="ORF">EYF80_006705</name>
</gene>
<evidence type="ECO:0000313" key="2">
    <source>
        <dbReference type="EMBL" id="TNN83098.1"/>
    </source>
</evidence>
<accession>A0A4Z2J094</accession>
<protein>
    <submittedName>
        <fullName evidence="2">Uncharacterized protein</fullName>
    </submittedName>
</protein>
<feature type="region of interest" description="Disordered" evidence="1">
    <location>
        <begin position="102"/>
        <end position="123"/>
    </location>
</feature>
<feature type="region of interest" description="Disordered" evidence="1">
    <location>
        <begin position="1"/>
        <end position="58"/>
    </location>
</feature>
<keyword evidence="3" id="KW-1185">Reference proteome</keyword>
<evidence type="ECO:0000256" key="1">
    <source>
        <dbReference type="SAM" id="MobiDB-lite"/>
    </source>
</evidence>
<dbReference type="EMBL" id="SRLO01000035">
    <property type="protein sequence ID" value="TNN83098.1"/>
    <property type="molecule type" value="Genomic_DNA"/>
</dbReference>
<feature type="compositionally biased region" description="Basic and acidic residues" evidence="1">
    <location>
        <begin position="110"/>
        <end position="123"/>
    </location>
</feature>
<sequence length="123" mass="13863">MASSDLTRMPETCAGSVNNTRAREGTQVTERADTPNRPLRRDGWIFQKDDEPNNSKNGRWTLTLLEKADKMLMSLPEQLNEASYIPSCPDAVLHSPPSLITASCPHRKKQQSEEEVLTRLKAR</sequence>
<dbReference type="AlphaFoldDB" id="A0A4Z2J094"/>
<organism evidence="2 3">
    <name type="scientific">Liparis tanakae</name>
    <name type="common">Tanaka's snailfish</name>
    <dbReference type="NCBI Taxonomy" id="230148"/>
    <lineage>
        <taxon>Eukaryota</taxon>
        <taxon>Metazoa</taxon>
        <taxon>Chordata</taxon>
        <taxon>Craniata</taxon>
        <taxon>Vertebrata</taxon>
        <taxon>Euteleostomi</taxon>
        <taxon>Actinopterygii</taxon>
        <taxon>Neopterygii</taxon>
        <taxon>Teleostei</taxon>
        <taxon>Neoteleostei</taxon>
        <taxon>Acanthomorphata</taxon>
        <taxon>Eupercaria</taxon>
        <taxon>Perciformes</taxon>
        <taxon>Cottioidei</taxon>
        <taxon>Cottales</taxon>
        <taxon>Liparidae</taxon>
        <taxon>Liparis</taxon>
    </lineage>
</organism>
<name>A0A4Z2J094_9TELE</name>
<feature type="compositionally biased region" description="Basic and acidic residues" evidence="1">
    <location>
        <begin position="30"/>
        <end position="53"/>
    </location>
</feature>
<evidence type="ECO:0000313" key="3">
    <source>
        <dbReference type="Proteomes" id="UP000314294"/>
    </source>
</evidence>
<reference evidence="2 3" key="1">
    <citation type="submission" date="2019-03" db="EMBL/GenBank/DDBJ databases">
        <title>First draft genome of Liparis tanakae, snailfish: a comprehensive survey of snailfish specific genes.</title>
        <authorList>
            <person name="Kim W."/>
            <person name="Song I."/>
            <person name="Jeong J.-H."/>
            <person name="Kim D."/>
            <person name="Kim S."/>
            <person name="Ryu S."/>
            <person name="Song J.Y."/>
            <person name="Lee S.K."/>
        </authorList>
    </citation>
    <scope>NUCLEOTIDE SEQUENCE [LARGE SCALE GENOMIC DNA]</scope>
    <source>
        <tissue evidence="2">Muscle</tissue>
    </source>
</reference>